<keyword evidence="4 7" id="KW-1133">Transmembrane helix</keyword>
<evidence type="ECO:0000256" key="4">
    <source>
        <dbReference type="ARBA" id="ARBA00022989"/>
    </source>
</evidence>
<evidence type="ECO:0000313" key="10">
    <source>
        <dbReference type="Proteomes" id="UP000195570"/>
    </source>
</evidence>
<dbReference type="InterPro" id="IPR000326">
    <property type="entry name" value="PAP2/HPO"/>
</dbReference>
<comment type="similarity">
    <text evidence="2">Belongs to the PA-phosphatase related phosphoesterase family.</text>
</comment>
<dbReference type="Gene3D" id="1.20.144.10">
    <property type="entry name" value="Phosphatidic acid phosphatase type 2/haloperoxidase"/>
    <property type="match status" value="1"/>
</dbReference>
<dbReference type="GO" id="GO:0006644">
    <property type="term" value="P:phospholipid metabolic process"/>
    <property type="evidence" value="ECO:0007669"/>
    <property type="project" value="InterPro"/>
</dbReference>
<evidence type="ECO:0000256" key="1">
    <source>
        <dbReference type="ARBA" id="ARBA00004141"/>
    </source>
</evidence>
<dbReference type="GeneID" id="92375072"/>
<proteinExistence type="inferred from homology"/>
<dbReference type="SUPFAM" id="SSF48317">
    <property type="entry name" value="Acid phosphatase/Vanadium-dependent haloperoxidase"/>
    <property type="match status" value="1"/>
</dbReference>
<evidence type="ECO:0000256" key="5">
    <source>
        <dbReference type="ARBA" id="ARBA00023136"/>
    </source>
</evidence>
<keyword evidence="10" id="KW-1185">Reference proteome</keyword>
<dbReference type="InterPro" id="IPR043216">
    <property type="entry name" value="PAP-like"/>
</dbReference>
<gene>
    <name evidence="9" type="ORF">TEOVI_000113200</name>
</gene>
<dbReference type="SMART" id="SM00014">
    <property type="entry name" value="acidPPc"/>
    <property type="match status" value="1"/>
</dbReference>
<feature type="region of interest" description="Disordered" evidence="6">
    <location>
        <begin position="105"/>
        <end position="140"/>
    </location>
</feature>
<feature type="compositionally biased region" description="Polar residues" evidence="6">
    <location>
        <begin position="105"/>
        <end position="118"/>
    </location>
</feature>
<evidence type="ECO:0000256" key="3">
    <source>
        <dbReference type="ARBA" id="ARBA00022692"/>
    </source>
</evidence>
<sequence length="332" mass="37306">MATGGRSSFAVYLYYAKVLRLLDYLVAFCFGATGFLLGRLIRPYCRTFSWDDLSISNSFAKKETFPDWSLVVMALLSCLFIFIIEKMRERYSPVGEWYMDEQLPEPSSNSITSSTNVLSEERAANRGGASVRERNGLENLPPAPSFERKVQRKFIVDQVINLWILSVVFAFFFSLGIVDVLKIYAGRLRPDFLDRLKSEGYNATSSLVGVCDHAREGRLSFPSGHSSCAFAAFTPLTMYFLGLSRAFNSGPVWRIILSMFPIYLAICVAASRTRDNRHHFSDILGGSVIGLVIGAFSVNIFFRVRSGEGYLVPRRLEPPRRRSGSPNDNDTV</sequence>
<dbReference type="VEuPathDB" id="TriTrypDB:TEOVI_000113200"/>
<comment type="caution">
    <text evidence="9">The sequence shown here is derived from an EMBL/GenBank/DDBJ whole genome shotgun (WGS) entry which is preliminary data.</text>
</comment>
<feature type="domain" description="Phosphatidic acid phosphatase type 2/haloperoxidase" evidence="8">
    <location>
        <begin position="164"/>
        <end position="298"/>
    </location>
</feature>
<dbReference type="InterPro" id="IPR036938">
    <property type="entry name" value="PAP2/HPO_sf"/>
</dbReference>
<keyword evidence="9" id="KW-0378">Hydrolase</keyword>
<dbReference type="PANTHER" id="PTHR10165">
    <property type="entry name" value="LIPID PHOSPHATE PHOSPHATASE"/>
    <property type="match status" value="1"/>
</dbReference>
<evidence type="ECO:0000313" key="9">
    <source>
        <dbReference type="EMBL" id="SCU69566.1"/>
    </source>
</evidence>
<keyword evidence="5 7" id="KW-0472">Membrane</keyword>
<dbReference type="RefSeq" id="XP_067080516.1">
    <property type="nucleotide sequence ID" value="XM_067224415.1"/>
</dbReference>
<dbReference type="AlphaFoldDB" id="A0A1G4IBW1"/>
<dbReference type="GO" id="GO:0046839">
    <property type="term" value="P:phospholipid dephosphorylation"/>
    <property type="evidence" value="ECO:0007669"/>
    <property type="project" value="TreeGrafter"/>
</dbReference>
<feature type="transmembrane region" description="Helical" evidence="7">
    <location>
        <begin position="283"/>
        <end position="302"/>
    </location>
</feature>
<feature type="transmembrane region" description="Helical" evidence="7">
    <location>
        <begin position="21"/>
        <end position="41"/>
    </location>
</feature>
<dbReference type="CDD" id="cd03390">
    <property type="entry name" value="PAP2_containing_1_like"/>
    <property type="match status" value="1"/>
</dbReference>
<feature type="transmembrane region" description="Helical" evidence="7">
    <location>
        <begin position="252"/>
        <end position="271"/>
    </location>
</feature>
<organism evidence="9 10">
    <name type="scientific">Trypanosoma equiperdum</name>
    <dbReference type="NCBI Taxonomy" id="5694"/>
    <lineage>
        <taxon>Eukaryota</taxon>
        <taxon>Discoba</taxon>
        <taxon>Euglenozoa</taxon>
        <taxon>Kinetoplastea</taxon>
        <taxon>Metakinetoplastina</taxon>
        <taxon>Trypanosomatida</taxon>
        <taxon>Trypanosomatidae</taxon>
        <taxon>Trypanosoma</taxon>
    </lineage>
</organism>
<dbReference type="EC" id="3.1.3.4" evidence="9"/>
<feature type="transmembrane region" description="Helical" evidence="7">
    <location>
        <begin position="68"/>
        <end position="84"/>
    </location>
</feature>
<evidence type="ECO:0000256" key="7">
    <source>
        <dbReference type="SAM" id="Phobius"/>
    </source>
</evidence>
<evidence type="ECO:0000256" key="6">
    <source>
        <dbReference type="SAM" id="MobiDB-lite"/>
    </source>
</evidence>
<dbReference type="EMBL" id="CZPT02001250">
    <property type="protein sequence ID" value="SCU69566.1"/>
    <property type="molecule type" value="Genomic_DNA"/>
</dbReference>
<reference evidence="9" key="1">
    <citation type="submission" date="2016-09" db="EMBL/GenBank/DDBJ databases">
        <authorList>
            <person name="Hebert L."/>
            <person name="Moumen B."/>
        </authorList>
    </citation>
    <scope>NUCLEOTIDE SEQUENCE [LARGE SCALE GENOMIC DNA]</scope>
    <source>
        <strain evidence="9">OVI</strain>
    </source>
</reference>
<name>A0A1G4IBW1_TRYEQ</name>
<comment type="subcellular location">
    <subcellularLocation>
        <location evidence="1">Membrane</location>
        <topology evidence="1">Multi-pass membrane protein</topology>
    </subcellularLocation>
</comment>
<protein>
    <submittedName>
        <fullName evidence="9">Phosphatidic acid phosphatase, putative</fullName>
        <ecNumber evidence="9">3.1.3.4</ecNumber>
    </submittedName>
</protein>
<dbReference type="GO" id="GO:0016020">
    <property type="term" value="C:membrane"/>
    <property type="evidence" value="ECO:0007669"/>
    <property type="project" value="UniProtKB-SubCell"/>
</dbReference>
<evidence type="ECO:0000259" key="8">
    <source>
        <dbReference type="SMART" id="SM00014"/>
    </source>
</evidence>
<dbReference type="PANTHER" id="PTHR10165:SF35">
    <property type="entry name" value="RE23632P"/>
    <property type="match status" value="1"/>
</dbReference>
<dbReference type="Pfam" id="PF01569">
    <property type="entry name" value="PAP2"/>
    <property type="match status" value="1"/>
</dbReference>
<dbReference type="GO" id="GO:0008195">
    <property type="term" value="F:phosphatidate phosphatase activity"/>
    <property type="evidence" value="ECO:0007669"/>
    <property type="project" value="UniProtKB-EC"/>
</dbReference>
<dbReference type="Proteomes" id="UP000195570">
    <property type="component" value="Unassembled WGS sequence"/>
</dbReference>
<feature type="transmembrane region" description="Helical" evidence="7">
    <location>
        <begin position="162"/>
        <end position="185"/>
    </location>
</feature>
<accession>A0A1G4IBW1</accession>
<evidence type="ECO:0000256" key="2">
    <source>
        <dbReference type="ARBA" id="ARBA00008816"/>
    </source>
</evidence>
<keyword evidence="3 7" id="KW-0812">Transmembrane</keyword>